<dbReference type="AlphaFoldDB" id="A0AAW0A8Y6"/>
<comment type="caution">
    <text evidence="1">The sequence shown here is derived from an EMBL/GenBank/DDBJ whole genome shotgun (WGS) entry which is preliminary data.</text>
</comment>
<gene>
    <name evidence="1" type="ORF">R3P38DRAFT_3215270</name>
</gene>
<sequence>MYTKSTYHEWIPFTTSVGTPSYVYAVVYKNVSDNLFTSISCPTLSCPTVLQFPRTHILLSLPSFTPTISIQRISMKDSGLPHTMVTLCETSENLLAKLRELQIAVAAAVEALSSAA</sequence>
<protein>
    <submittedName>
        <fullName evidence="1">Uncharacterized protein</fullName>
    </submittedName>
</protein>
<reference evidence="1 2" key="1">
    <citation type="journal article" date="2024" name="J Genomics">
        <title>Draft genome sequencing and assembly of Favolaschia claudopus CIRM-BRFM 2984 isolated from oak limbs.</title>
        <authorList>
            <person name="Navarro D."/>
            <person name="Drula E."/>
            <person name="Chaduli D."/>
            <person name="Cazenave R."/>
            <person name="Ahrendt S."/>
            <person name="Wang J."/>
            <person name="Lipzen A."/>
            <person name="Daum C."/>
            <person name="Barry K."/>
            <person name="Grigoriev I.V."/>
            <person name="Favel A."/>
            <person name="Rosso M.N."/>
            <person name="Martin F."/>
        </authorList>
    </citation>
    <scope>NUCLEOTIDE SEQUENCE [LARGE SCALE GENOMIC DNA]</scope>
    <source>
        <strain evidence="1 2">CIRM-BRFM 2984</strain>
    </source>
</reference>
<name>A0AAW0A8Y6_9AGAR</name>
<organism evidence="1 2">
    <name type="scientific">Favolaschia claudopus</name>
    <dbReference type="NCBI Taxonomy" id="2862362"/>
    <lineage>
        <taxon>Eukaryota</taxon>
        <taxon>Fungi</taxon>
        <taxon>Dikarya</taxon>
        <taxon>Basidiomycota</taxon>
        <taxon>Agaricomycotina</taxon>
        <taxon>Agaricomycetes</taxon>
        <taxon>Agaricomycetidae</taxon>
        <taxon>Agaricales</taxon>
        <taxon>Marasmiineae</taxon>
        <taxon>Mycenaceae</taxon>
        <taxon>Favolaschia</taxon>
    </lineage>
</organism>
<keyword evidence="2" id="KW-1185">Reference proteome</keyword>
<evidence type="ECO:0000313" key="1">
    <source>
        <dbReference type="EMBL" id="KAK7005534.1"/>
    </source>
</evidence>
<dbReference type="EMBL" id="JAWWNJ010000078">
    <property type="protein sequence ID" value="KAK7005534.1"/>
    <property type="molecule type" value="Genomic_DNA"/>
</dbReference>
<evidence type="ECO:0000313" key="2">
    <source>
        <dbReference type="Proteomes" id="UP001362999"/>
    </source>
</evidence>
<dbReference type="Proteomes" id="UP001362999">
    <property type="component" value="Unassembled WGS sequence"/>
</dbReference>
<accession>A0AAW0A8Y6</accession>
<proteinExistence type="predicted"/>